<feature type="domain" description="DUF6644" evidence="2">
    <location>
        <begin position="30"/>
        <end position="161"/>
    </location>
</feature>
<feature type="transmembrane region" description="Helical" evidence="1">
    <location>
        <begin position="139"/>
        <end position="159"/>
    </location>
</feature>
<feature type="transmembrane region" description="Helical" evidence="1">
    <location>
        <begin position="67"/>
        <end position="87"/>
    </location>
</feature>
<dbReference type="AlphaFoldDB" id="A0A382D0V6"/>
<evidence type="ECO:0000259" key="2">
    <source>
        <dbReference type="Pfam" id="PF20349"/>
    </source>
</evidence>
<organism evidence="3">
    <name type="scientific">marine metagenome</name>
    <dbReference type="NCBI Taxonomy" id="408172"/>
    <lineage>
        <taxon>unclassified sequences</taxon>
        <taxon>metagenomes</taxon>
        <taxon>ecological metagenomes</taxon>
    </lineage>
</organism>
<keyword evidence="1" id="KW-0472">Membrane</keyword>
<keyword evidence="1" id="KW-0812">Transmembrane</keyword>
<dbReference type="Pfam" id="PF20349">
    <property type="entry name" value="DUF6644"/>
    <property type="match status" value="1"/>
</dbReference>
<feature type="transmembrane region" description="Helical" evidence="1">
    <location>
        <begin position="25"/>
        <end position="46"/>
    </location>
</feature>
<protein>
    <recommendedName>
        <fullName evidence="2">DUF6644 domain-containing protein</fullName>
    </recommendedName>
</protein>
<proteinExistence type="predicted"/>
<feature type="transmembrane region" description="Helical" evidence="1">
    <location>
        <begin position="99"/>
        <end position="118"/>
    </location>
</feature>
<gene>
    <name evidence="3" type="ORF">METZ01_LOCUS184205</name>
</gene>
<evidence type="ECO:0000256" key="1">
    <source>
        <dbReference type="SAM" id="Phobius"/>
    </source>
</evidence>
<sequence>MLRGLFEFVDALPSSVAWRESLNGYVYLLTAHVVSMGLVAGIIGYWDMRLAGMALKWVPVSKVKSGLFPWMFAGVVVNAATGIMMVYSQPMRYYPNFWFWLKMGMLLVLAANAAYFHYSIEKTMDEWENDPVAPFKARLAGYMSLIFWFGVITTGRMTAYSGLVPQWWIDLELG</sequence>
<reference evidence="3" key="1">
    <citation type="submission" date="2018-05" db="EMBL/GenBank/DDBJ databases">
        <authorList>
            <person name="Lanie J.A."/>
            <person name="Ng W.-L."/>
            <person name="Kazmierczak K.M."/>
            <person name="Andrzejewski T.M."/>
            <person name="Davidsen T.M."/>
            <person name="Wayne K.J."/>
            <person name="Tettelin H."/>
            <person name="Glass J.I."/>
            <person name="Rusch D."/>
            <person name="Podicherti R."/>
            <person name="Tsui H.-C.T."/>
            <person name="Winkler M.E."/>
        </authorList>
    </citation>
    <scope>NUCLEOTIDE SEQUENCE</scope>
</reference>
<name>A0A382D0V6_9ZZZZ</name>
<evidence type="ECO:0000313" key="3">
    <source>
        <dbReference type="EMBL" id="SVB31351.1"/>
    </source>
</evidence>
<dbReference type="EMBL" id="UINC01036812">
    <property type="protein sequence ID" value="SVB31351.1"/>
    <property type="molecule type" value="Genomic_DNA"/>
</dbReference>
<dbReference type="InterPro" id="IPR046586">
    <property type="entry name" value="DUF6644"/>
</dbReference>
<accession>A0A382D0V6</accession>
<keyword evidence="1" id="KW-1133">Transmembrane helix</keyword>